<organism evidence="1 2">
    <name type="scientific">Parelaphostrongylus tenuis</name>
    <name type="common">Meningeal worm</name>
    <dbReference type="NCBI Taxonomy" id="148309"/>
    <lineage>
        <taxon>Eukaryota</taxon>
        <taxon>Metazoa</taxon>
        <taxon>Ecdysozoa</taxon>
        <taxon>Nematoda</taxon>
        <taxon>Chromadorea</taxon>
        <taxon>Rhabditida</taxon>
        <taxon>Rhabditina</taxon>
        <taxon>Rhabditomorpha</taxon>
        <taxon>Strongyloidea</taxon>
        <taxon>Metastrongylidae</taxon>
        <taxon>Parelaphostrongylus</taxon>
    </lineage>
</organism>
<sequence length="98" mass="10828">MSALEIYVRVIGKKQKIAANIVVGSGSSDSNSRRFDVGWSVSGPYKVTKSRRTMWRNCRNTGALILDSCSNPAYALNQSLEFVRDMIGSSEASDYVCR</sequence>
<comment type="caution">
    <text evidence="1">The sequence shown here is derived from an EMBL/GenBank/DDBJ whole genome shotgun (WGS) entry which is preliminary data.</text>
</comment>
<gene>
    <name evidence="1" type="ORF">KIN20_035639</name>
</gene>
<dbReference type="Proteomes" id="UP001196413">
    <property type="component" value="Unassembled WGS sequence"/>
</dbReference>
<reference evidence="1" key="1">
    <citation type="submission" date="2021-06" db="EMBL/GenBank/DDBJ databases">
        <title>Parelaphostrongylus tenuis whole genome reference sequence.</title>
        <authorList>
            <person name="Garwood T.J."/>
            <person name="Larsen P.A."/>
            <person name="Fountain-Jones N.M."/>
            <person name="Garbe J.R."/>
            <person name="Macchietto M.G."/>
            <person name="Kania S.A."/>
            <person name="Gerhold R.W."/>
            <person name="Richards J.E."/>
            <person name="Wolf T.M."/>
        </authorList>
    </citation>
    <scope>NUCLEOTIDE SEQUENCE</scope>
    <source>
        <strain evidence="1">MNPRO001-30</strain>
        <tissue evidence="1">Meninges</tissue>
    </source>
</reference>
<proteinExistence type="predicted"/>
<keyword evidence="2" id="KW-1185">Reference proteome</keyword>
<name>A0AAD5WKP6_PARTN</name>
<dbReference type="EMBL" id="JAHQIW010007250">
    <property type="protein sequence ID" value="KAJ1373280.1"/>
    <property type="molecule type" value="Genomic_DNA"/>
</dbReference>
<protein>
    <submittedName>
        <fullName evidence="1">Uncharacterized protein</fullName>
    </submittedName>
</protein>
<evidence type="ECO:0000313" key="1">
    <source>
        <dbReference type="EMBL" id="KAJ1373280.1"/>
    </source>
</evidence>
<dbReference type="AlphaFoldDB" id="A0AAD5WKP6"/>
<accession>A0AAD5WKP6</accession>
<evidence type="ECO:0000313" key="2">
    <source>
        <dbReference type="Proteomes" id="UP001196413"/>
    </source>
</evidence>